<accession>A0A0A9BJ24</accession>
<name>A0A0A9BJ24_ARUDO</name>
<feature type="region of interest" description="Disordered" evidence="1">
    <location>
        <begin position="1"/>
        <end position="42"/>
    </location>
</feature>
<proteinExistence type="predicted"/>
<organism evidence="2">
    <name type="scientific">Arundo donax</name>
    <name type="common">Giant reed</name>
    <name type="synonym">Donax arundinaceus</name>
    <dbReference type="NCBI Taxonomy" id="35708"/>
    <lineage>
        <taxon>Eukaryota</taxon>
        <taxon>Viridiplantae</taxon>
        <taxon>Streptophyta</taxon>
        <taxon>Embryophyta</taxon>
        <taxon>Tracheophyta</taxon>
        <taxon>Spermatophyta</taxon>
        <taxon>Magnoliopsida</taxon>
        <taxon>Liliopsida</taxon>
        <taxon>Poales</taxon>
        <taxon>Poaceae</taxon>
        <taxon>PACMAD clade</taxon>
        <taxon>Arundinoideae</taxon>
        <taxon>Arundineae</taxon>
        <taxon>Arundo</taxon>
    </lineage>
</organism>
<dbReference type="AlphaFoldDB" id="A0A0A9BJ24"/>
<protein>
    <submittedName>
        <fullName evidence="2">Uncharacterized protein</fullName>
    </submittedName>
</protein>
<reference evidence="2" key="2">
    <citation type="journal article" date="2015" name="Data Brief">
        <title>Shoot transcriptome of the giant reed, Arundo donax.</title>
        <authorList>
            <person name="Barrero R.A."/>
            <person name="Guerrero F.D."/>
            <person name="Moolhuijzen P."/>
            <person name="Goolsby J.A."/>
            <person name="Tidwell J."/>
            <person name="Bellgard S.E."/>
            <person name="Bellgard M.I."/>
        </authorList>
    </citation>
    <scope>NUCLEOTIDE SEQUENCE</scope>
    <source>
        <tissue evidence="2">Shoot tissue taken approximately 20 cm above the soil surface</tissue>
    </source>
</reference>
<evidence type="ECO:0000256" key="1">
    <source>
        <dbReference type="SAM" id="MobiDB-lite"/>
    </source>
</evidence>
<sequence>MRWPAPLPPGTRRGPMSAATAGRPQPAPLESPAVEEGSTAYP</sequence>
<reference evidence="2" key="1">
    <citation type="submission" date="2014-09" db="EMBL/GenBank/DDBJ databases">
        <authorList>
            <person name="Magalhaes I.L.F."/>
            <person name="Oliveira U."/>
            <person name="Santos F.R."/>
            <person name="Vidigal T.H.D.A."/>
            <person name="Brescovit A.D."/>
            <person name="Santos A.J."/>
        </authorList>
    </citation>
    <scope>NUCLEOTIDE SEQUENCE</scope>
    <source>
        <tissue evidence="2">Shoot tissue taken approximately 20 cm above the soil surface</tissue>
    </source>
</reference>
<evidence type="ECO:0000313" key="2">
    <source>
        <dbReference type="EMBL" id="JAD63391.1"/>
    </source>
</evidence>
<dbReference type="EMBL" id="GBRH01234504">
    <property type="protein sequence ID" value="JAD63391.1"/>
    <property type="molecule type" value="Transcribed_RNA"/>
</dbReference>